<evidence type="ECO:0000256" key="1">
    <source>
        <dbReference type="SAM" id="MobiDB-lite"/>
    </source>
</evidence>
<keyword evidence="2" id="KW-1133">Transmembrane helix</keyword>
<feature type="compositionally biased region" description="Low complexity" evidence="1">
    <location>
        <begin position="79"/>
        <end position="95"/>
    </location>
</feature>
<reference evidence="3 4" key="1">
    <citation type="submission" date="2021-03" db="EMBL/GenBank/DDBJ databases">
        <title>Actinomadura violae sp. nov., isolated from lichen in Thailand.</title>
        <authorList>
            <person name="Kanchanasin P."/>
            <person name="Saeng-In P."/>
            <person name="Phongsopitanun W."/>
            <person name="Yuki M."/>
            <person name="Kudo T."/>
            <person name="Ohkuma M."/>
            <person name="Tanasupawat S."/>
        </authorList>
    </citation>
    <scope>NUCLEOTIDE SEQUENCE [LARGE SCALE GENOMIC DNA]</scope>
    <source>
        <strain evidence="3 4">LCR2-06</strain>
    </source>
</reference>
<organism evidence="3 4">
    <name type="scientific">Actinomadura violacea</name>
    <dbReference type="NCBI Taxonomy" id="2819934"/>
    <lineage>
        <taxon>Bacteria</taxon>
        <taxon>Bacillati</taxon>
        <taxon>Actinomycetota</taxon>
        <taxon>Actinomycetes</taxon>
        <taxon>Streptosporangiales</taxon>
        <taxon>Thermomonosporaceae</taxon>
        <taxon>Actinomadura</taxon>
    </lineage>
</organism>
<keyword evidence="4" id="KW-1185">Reference proteome</keyword>
<dbReference type="RefSeq" id="WP_208252164.1">
    <property type="nucleotide sequence ID" value="NZ_JAGEPF010000044.1"/>
</dbReference>
<keyword evidence="2" id="KW-0812">Transmembrane</keyword>
<comment type="caution">
    <text evidence="3">The sequence shown here is derived from an EMBL/GenBank/DDBJ whole genome shotgun (WGS) entry which is preliminary data.</text>
</comment>
<proteinExistence type="predicted"/>
<name>A0ABS3S8I6_9ACTN</name>
<dbReference type="Proteomes" id="UP000680206">
    <property type="component" value="Unassembled WGS sequence"/>
</dbReference>
<keyword evidence="2" id="KW-0472">Membrane</keyword>
<feature type="region of interest" description="Disordered" evidence="1">
    <location>
        <begin position="53"/>
        <end position="100"/>
    </location>
</feature>
<protein>
    <submittedName>
        <fullName evidence="3">Uncharacterized protein</fullName>
    </submittedName>
</protein>
<evidence type="ECO:0000313" key="3">
    <source>
        <dbReference type="EMBL" id="MBO2465320.1"/>
    </source>
</evidence>
<accession>A0ABS3S8I6</accession>
<sequence>MPKLTDYARKGFNRRRRPWESAELPEWWDAAVWVAAGGVVVVLVLSALLGGGGRTSGASGDSGARPYPVQTLGARPTEGAGASPSPGGTGSTAPAPSVPAGEQVKDFTATAAVQVPVTGGGTTVVPAGARNVALAAARATATGNWSGIPFSGTGRPTGSATGAAGRPARQAAVSGLTVADPAVTGNSEYRFSATITGAGGAKPSVVPITVERDVSGYAVRVGP</sequence>
<gene>
    <name evidence="3" type="ORF">J4709_47945</name>
</gene>
<evidence type="ECO:0000313" key="4">
    <source>
        <dbReference type="Proteomes" id="UP000680206"/>
    </source>
</evidence>
<evidence type="ECO:0000256" key="2">
    <source>
        <dbReference type="SAM" id="Phobius"/>
    </source>
</evidence>
<dbReference type="EMBL" id="JAGEPF010000044">
    <property type="protein sequence ID" value="MBO2465320.1"/>
    <property type="molecule type" value="Genomic_DNA"/>
</dbReference>
<feature type="transmembrane region" description="Helical" evidence="2">
    <location>
        <begin position="30"/>
        <end position="49"/>
    </location>
</feature>